<comment type="caution">
    <text evidence="1">The sequence shown here is derived from an EMBL/GenBank/DDBJ whole genome shotgun (WGS) entry which is preliminary data.</text>
</comment>
<dbReference type="AlphaFoldDB" id="A0A0D0IYP3"/>
<dbReference type="InterPro" id="IPR036116">
    <property type="entry name" value="FN3_sf"/>
</dbReference>
<reference evidence="1 2" key="1">
    <citation type="submission" date="2015-01" db="EMBL/GenBank/DDBJ databases">
        <title>Comparative genomics of non-oral Prevotella species.</title>
        <authorList>
            <person name="Accetto T."/>
            <person name="Nograsek B."/>
            <person name="Avgustin G."/>
        </authorList>
    </citation>
    <scope>NUCLEOTIDE SEQUENCE [LARGE SCALE GENOMIC DNA]</scope>
    <source>
        <strain evidence="1 2">P5-119</strain>
    </source>
</reference>
<sequence length="774" mass="86502">MFTPASAQFLAREKASQNKVTAPVSLQSEAPVVKKAAEGKKQGFKMQLLSVKKADGTNPYAKYGEFEELLYEDFSKLTTGSVGNPDFNTNLYDAFTQVDDYDGHKYEIPWYSFNPDYLNTQGVYDEKHGSVSRWGVNNGFPAGGALYMYLQDDDEDCEYSQCHVNTCLIDCSKYQGDVLLQFDAYTDNAKSTNFISQVEAAETNGMGPQWNVLGSLTLPEINSERKTYTILFRGADKSTIFNIIGQRGALERGGDIYGNSFYIDNIKVSVLKPFVNAPENLKMKYYKGDNFKLAWDKVDGADKYLVDVYTKQVIRNDMGGTQETIGDYLLQDEETTDNFLQVNNAKNGEVYYYRVRAMKGNHVSMESNEEKKILGVVAPTLEIVDSYADSKYTAMWKPVPGAERYSYQAFAANKITEDTKLAVVDTNFEGMPYNHGFEWKATSWGEIVEQYDTPKYSTTEPDPSNLTGTYTCLDKMPGWTAYCWALYKDALVIDGYQSVINHDNASLQCAPMDLSKDNGKFDVTITLKGECAKGYVDQDNNPVYAHAGLATFVYDQELDDYVQGETKFIADTNDKEWKTTTCSFSNGSEDMIFGVFATYAPSNLYIHDIKIEQNYKAGDTFMKSFDYYYRTEGVEVEKNGEKYLSLEIPLVGETAGKDVYHRMQSVRLGQAASQFTSATFCESQWSKPTLVAENVVTGIEKTTEVGKKSATVFMQGDNLVINNPAGEEVHIFGMNGAELNADKSGNASIKMAMPADNSFIVKVGKQSIKIAVIK</sequence>
<organism evidence="1 2">
    <name type="scientific">Prevotella pectinovora</name>
    <dbReference type="NCBI Taxonomy" id="1602169"/>
    <lineage>
        <taxon>Bacteria</taxon>
        <taxon>Pseudomonadati</taxon>
        <taxon>Bacteroidota</taxon>
        <taxon>Bacteroidia</taxon>
        <taxon>Bacteroidales</taxon>
        <taxon>Prevotellaceae</taxon>
        <taxon>Prevotella</taxon>
    </lineage>
</organism>
<dbReference type="Proteomes" id="UP000032046">
    <property type="component" value="Unassembled WGS sequence"/>
</dbReference>
<evidence type="ECO:0008006" key="3">
    <source>
        <dbReference type="Google" id="ProtNLM"/>
    </source>
</evidence>
<gene>
    <name evidence="1" type="ORF">ST44_01165</name>
</gene>
<evidence type="ECO:0000313" key="2">
    <source>
        <dbReference type="Proteomes" id="UP000032046"/>
    </source>
</evidence>
<accession>A0A0D0IYP3</accession>
<dbReference type="Gene3D" id="2.60.40.10">
    <property type="entry name" value="Immunoglobulins"/>
    <property type="match status" value="1"/>
</dbReference>
<proteinExistence type="predicted"/>
<evidence type="ECO:0000313" key="1">
    <source>
        <dbReference type="EMBL" id="KIP64747.1"/>
    </source>
</evidence>
<dbReference type="SUPFAM" id="SSF49265">
    <property type="entry name" value="Fibronectin type III"/>
    <property type="match status" value="1"/>
</dbReference>
<dbReference type="InterPro" id="IPR013783">
    <property type="entry name" value="Ig-like_fold"/>
</dbReference>
<keyword evidence="2" id="KW-1185">Reference proteome</keyword>
<protein>
    <recommendedName>
        <fullName evidence="3">Fibronectin type III domain protein</fullName>
    </recommendedName>
</protein>
<dbReference type="EMBL" id="JXQK01000016">
    <property type="protein sequence ID" value="KIP64747.1"/>
    <property type="molecule type" value="Genomic_DNA"/>
</dbReference>
<name>A0A0D0IYP3_9BACT</name>